<evidence type="ECO:0000313" key="1">
    <source>
        <dbReference type="EMBL" id="KAL2340560.1"/>
    </source>
</evidence>
<dbReference type="AlphaFoldDB" id="A0ABD1MXJ5"/>
<proteinExistence type="predicted"/>
<accession>A0ABD1MXJ5</accession>
<organism evidence="1 2">
    <name type="scientific">Flemingia macrophylla</name>
    <dbReference type="NCBI Taxonomy" id="520843"/>
    <lineage>
        <taxon>Eukaryota</taxon>
        <taxon>Viridiplantae</taxon>
        <taxon>Streptophyta</taxon>
        <taxon>Embryophyta</taxon>
        <taxon>Tracheophyta</taxon>
        <taxon>Spermatophyta</taxon>
        <taxon>Magnoliopsida</taxon>
        <taxon>eudicotyledons</taxon>
        <taxon>Gunneridae</taxon>
        <taxon>Pentapetalae</taxon>
        <taxon>rosids</taxon>
        <taxon>fabids</taxon>
        <taxon>Fabales</taxon>
        <taxon>Fabaceae</taxon>
        <taxon>Papilionoideae</taxon>
        <taxon>50 kb inversion clade</taxon>
        <taxon>NPAAA clade</taxon>
        <taxon>indigoferoid/millettioid clade</taxon>
        <taxon>Phaseoleae</taxon>
        <taxon>Flemingia</taxon>
    </lineage>
</organism>
<sequence>MLLLLASFRSKNITLISVVEIHFMNSESSKKFIYSKRLEITSLWLPYSEQAVQDIQIVLSIGKCCAYRR</sequence>
<keyword evidence="2" id="KW-1185">Reference proteome</keyword>
<reference evidence="1 2" key="1">
    <citation type="submission" date="2024-08" db="EMBL/GenBank/DDBJ databases">
        <title>Insights into the chromosomal genome structure of Flemingia macrophylla.</title>
        <authorList>
            <person name="Ding Y."/>
            <person name="Zhao Y."/>
            <person name="Bi W."/>
            <person name="Wu M."/>
            <person name="Zhao G."/>
            <person name="Gong Y."/>
            <person name="Li W."/>
            <person name="Zhang P."/>
        </authorList>
    </citation>
    <scope>NUCLEOTIDE SEQUENCE [LARGE SCALE GENOMIC DNA]</scope>
    <source>
        <strain evidence="1">DYQJB</strain>
        <tissue evidence="1">Leaf</tissue>
    </source>
</reference>
<dbReference type="EMBL" id="JBGMDY010000003">
    <property type="protein sequence ID" value="KAL2340560.1"/>
    <property type="molecule type" value="Genomic_DNA"/>
</dbReference>
<gene>
    <name evidence="1" type="ORF">Fmac_008500</name>
</gene>
<name>A0ABD1MXJ5_9FABA</name>
<comment type="caution">
    <text evidence="1">The sequence shown here is derived from an EMBL/GenBank/DDBJ whole genome shotgun (WGS) entry which is preliminary data.</text>
</comment>
<evidence type="ECO:0000313" key="2">
    <source>
        <dbReference type="Proteomes" id="UP001603857"/>
    </source>
</evidence>
<dbReference type="Proteomes" id="UP001603857">
    <property type="component" value="Unassembled WGS sequence"/>
</dbReference>
<protein>
    <submittedName>
        <fullName evidence="1">Uncharacterized protein</fullName>
    </submittedName>
</protein>